<keyword evidence="4" id="KW-0007">Acetylation</keyword>
<reference evidence="12" key="1">
    <citation type="submission" date="2017-02" db="UniProtKB">
        <authorList>
            <consortium name="WormBaseParasite"/>
        </authorList>
    </citation>
    <scope>IDENTIFICATION</scope>
</reference>
<dbReference type="GO" id="GO:0006355">
    <property type="term" value="P:regulation of DNA-templated transcription"/>
    <property type="evidence" value="ECO:0007669"/>
    <property type="project" value="InterPro"/>
</dbReference>
<evidence type="ECO:0000256" key="1">
    <source>
        <dbReference type="ARBA" id="ARBA00010107"/>
    </source>
</evidence>
<feature type="domain" description="MYST-type HAT" evidence="8">
    <location>
        <begin position="115"/>
        <end position="387"/>
    </location>
</feature>
<evidence type="ECO:0000313" key="12">
    <source>
        <dbReference type="WBParaSite" id="DME_0000275301-mRNA-1"/>
    </source>
</evidence>
<comment type="subcellular location">
    <subcellularLocation>
        <location evidence="6">Nucleus</location>
    </subcellularLocation>
</comment>
<dbReference type="SUPFAM" id="SSF54160">
    <property type="entry name" value="Chromo domain-like"/>
    <property type="match status" value="1"/>
</dbReference>
<keyword evidence="11" id="KW-1185">Reference proteome</keyword>
<feature type="transmembrane region" description="Helical" evidence="7">
    <location>
        <begin position="385"/>
        <end position="408"/>
    </location>
</feature>
<dbReference type="PANTHER" id="PTHR10615:SF82">
    <property type="entry name" value="HISTONE ACETYLTRANSFERASE KAT8"/>
    <property type="match status" value="1"/>
</dbReference>
<protein>
    <recommendedName>
        <fullName evidence="2 6">Histone acetyltransferase</fullName>
        <ecNumber evidence="2 6">2.3.1.48</ecNumber>
    </recommendedName>
</protein>
<dbReference type="Pfam" id="PF11717">
    <property type="entry name" value="Tudor-knot"/>
    <property type="match status" value="1"/>
</dbReference>
<evidence type="ECO:0000313" key="9">
    <source>
        <dbReference type="EMBL" id="VDN57140.1"/>
    </source>
</evidence>
<dbReference type="GO" id="GO:0046972">
    <property type="term" value="F:histone H4K16 acetyltransferase activity"/>
    <property type="evidence" value="ECO:0007669"/>
    <property type="project" value="TreeGrafter"/>
</dbReference>
<dbReference type="FunFam" id="3.30.60.60:FF:000001">
    <property type="entry name" value="Histone acetyltransferase"/>
    <property type="match status" value="1"/>
</dbReference>
<dbReference type="EC" id="2.3.1.48" evidence="2 6"/>
<sequence length="417" mass="49269">MHPVSINDLKLGETYFVRRRGSEVLHHALLMQDRVDMNTGRKQFYVHYDGCDRRLDEWIDSERIYMDCASQVESSTKPTRIRKRRLEEDYDLLSAQGPEDFNESKILEKEHEQVTKVKHIEWIRYGCYKIYTWYFSPYPDDFGKASNLFVCDYCMKYMKYERSYRTHLHECKMRKPPGIEIYKHKDLAIYEVHGDENKIYCQCLCLLAKLFLDHKTLYFDVEPFVFYVLCQVDTDGSHMVGFFSKENGNLDGNNLACICILPPFQRCGYGKLLIQLSYELTKREGKFGSPEKPLSDLGRISYISYWSWVLIEALRKSNMVIISELSKQSGIDPKDIIDAICDLKLMQYWNGEDVLYITPKILEECRKLRIIKEPRLILRARSLRFGYFKIIVLLTIDAIFFRITPIIFDLVVVFTDC</sequence>
<dbReference type="Gene3D" id="3.30.60.60">
    <property type="entry name" value="N-acetyl transferase-like"/>
    <property type="match status" value="1"/>
</dbReference>
<dbReference type="Gene3D" id="1.10.10.10">
    <property type="entry name" value="Winged helix-like DNA-binding domain superfamily/Winged helix DNA-binding domain"/>
    <property type="match status" value="1"/>
</dbReference>
<proteinExistence type="inferred from homology"/>
<dbReference type="GO" id="GO:0005634">
    <property type="term" value="C:nucleus"/>
    <property type="evidence" value="ECO:0007669"/>
    <property type="project" value="UniProtKB-SubCell"/>
</dbReference>
<keyword evidence="7" id="KW-0472">Membrane</keyword>
<dbReference type="AlphaFoldDB" id="A0A0N4U716"/>
<dbReference type="GO" id="GO:0035267">
    <property type="term" value="C:NuA4 histone acetyltransferase complex"/>
    <property type="evidence" value="ECO:0007669"/>
    <property type="project" value="TreeGrafter"/>
</dbReference>
<dbReference type="InterPro" id="IPR016181">
    <property type="entry name" value="Acyl_CoA_acyltransferase"/>
</dbReference>
<dbReference type="EMBL" id="UYYG01001158">
    <property type="protein sequence ID" value="VDN57140.1"/>
    <property type="molecule type" value="Genomic_DNA"/>
</dbReference>
<dbReference type="GO" id="GO:0072487">
    <property type="term" value="C:MSL complex"/>
    <property type="evidence" value="ECO:0007669"/>
    <property type="project" value="TreeGrafter"/>
</dbReference>
<evidence type="ECO:0000256" key="2">
    <source>
        <dbReference type="ARBA" id="ARBA00013184"/>
    </source>
</evidence>
<dbReference type="InterPro" id="IPR016197">
    <property type="entry name" value="Chromo-like_dom_sf"/>
</dbReference>
<dbReference type="Pfam" id="PF17772">
    <property type="entry name" value="zf-MYST"/>
    <property type="match status" value="1"/>
</dbReference>
<dbReference type="FunFam" id="3.40.630.30:FF:000002">
    <property type="entry name" value="Histone acetyltransferase"/>
    <property type="match status" value="1"/>
</dbReference>
<dbReference type="OrthoDB" id="787137at2759"/>
<evidence type="ECO:0000256" key="4">
    <source>
        <dbReference type="ARBA" id="ARBA00022990"/>
    </source>
</evidence>
<dbReference type="InterPro" id="IPR025995">
    <property type="entry name" value="Tudor-knot"/>
</dbReference>
<dbReference type="Pfam" id="PF01853">
    <property type="entry name" value="MOZ_SAS"/>
    <property type="match status" value="1"/>
</dbReference>
<dbReference type="WBParaSite" id="DME_0000275301-mRNA-1">
    <property type="protein sequence ID" value="DME_0000275301-mRNA-1"/>
    <property type="gene ID" value="DME_0000275301"/>
</dbReference>
<dbReference type="PANTHER" id="PTHR10615">
    <property type="entry name" value="HISTONE ACETYLTRANSFERASE"/>
    <property type="match status" value="1"/>
</dbReference>
<evidence type="ECO:0000313" key="11">
    <source>
        <dbReference type="Proteomes" id="UP000274756"/>
    </source>
</evidence>
<comment type="catalytic activity">
    <reaction evidence="6">
        <text>L-lysyl-[protein] + acetyl-CoA = N(6)-acetyl-L-lysyl-[protein] + CoA + H(+)</text>
        <dbReference type="Rhea" id="RHEA:45948"/>
        <dbReference type="Rhea" id="RHEA-COMP:9752"/>
        <dbReference type="Rhea" id="RHEA-COMP:10731"/>
        <dbReference type="ChEBI" id="CHEBI:15378"/>
        <dbReference type="ChEBI" id="CHEBI:29969"/>
        <dbReference type="ChEBI" id="CHEBI:57287"/>
        <dbReference type="ChEBI" id="CHEBI:57288"/>
        <dbReference type="ChEBI" id="CHEBI:61930"/>
        <dbReference type="EC" id="2.3.1.48"/>
    </reaction>
</comment>
<keyword evidence="7" id="KW-1133">Transmembrane helix</keyword>
<dbReference type="InterPro" id="IPR002717">
    <property type="entry name" value="HAT_MYST-type"/>
</dbReference>
<evidence type="ECO:0000256" key="5">
    <source>
        <dbReference type="PIRSR" id="PIRSR602717-51"/>
    </source>
</evidence>
<dbReference type="Gene3D" id="2.30.30.140">
    <property type="match status" value="1"/>
</dbReference>
<gene>
    <name evidence="9" type="ORF">DME_LOCUS7113</name>
</gene>
<keyword evidence="3" id="KW-0808">Transferase</keyword>
<comment type="similarity">
    <text evidence="1 6">Belongs to the MYST (SAS/MOZ) family.</text>
</comment>
<dbReference type="Gene3D" id="3.40.630.30">
    <property type="match status" value="1"/>
</dbReference>
<name>A0A0N4U716_DRAME</name>
<keyword evidence="6" id="KW-0539">Nucleus</keyword>
<evidence type="ECO:0000259" key="8">
    <source>
        <dbReference type="PROSITE" id="PS51726"/>
    </source>
</evidence>
<dbReference type="GO" id="GO:0044545">
    <property type="term" value="C:NSL complex"/>
    <property type="evidence" value="ECO:0007669"/>
    <property type="project" value="TreeGrafter"/>
</dbReference>
<reference evidence="9 11" key="2">
    <citation type="submission" date="2018-11" db="EMBL/GenBank/DDBJ databases">
        <authorList>
            <consortium name="Pathogen Informatics"/>
        </authorList>
    </citation>
    <scope>NUCLEOTIDE SEQUENCE [LARGE SCALE GENOMIC DNA]</scope>
</reference>
<keyword evidence="7" id="KW-0812">Transmembrane</keyword>
<evidence type="ECO:0000256" key="7">
    <source>
        <dbReference type="SAM" id="Phobius"/>
    </source>
</evidence>
<dbReference type="Proteomes" id="UP000274756">
    <property type="component" value="Unassembled WGS sequence"/>
</dbReference>
<dbReference type="STRING" id="318479.A0A0N4U716"/>
<evidence type="ECO:0000256" key="6">
    <source>
        <dbReference type="RuleBase" id="RU361211"/>
    </source>
</evidence>
<dbReference type="InterPro" id="IPR050603">
    <property type="entry name" value="MYST_HAT"/>
</dbReference>
<dbReference type="Proteomes" id="UP000038040">
    <property type="component" value="Unplaced"/>
</dbReference>
<organism evidence="10 12">
    <name type="scientific">Dracunculus medinensis</name>
    <name type="common">Guinea worm</name>
    <dbReference type="NCBI Taxonomy" id="318479"/>
    <lineage>
        <taxon>Eukaryota</taxon>
        <taxon>Metazoa</taxon>
        <taxon>Ecdysozoa</taxon>
        <taxon>Nematoda</taxon>
        <taxon>Chromadorea</taxon>
        <taxon>Rhabditida</taxon>
        <taxon>Spirurina</taxon>
        <taxon>Dracunculoidea</taxon>
        <taxon>Dracunculidae</taxon>
        <taxon>Dracunculus</taxon>
    </lineage>
</organism>
<dbReference type="PROSITE" id="PS51726">
    <property type="entry name" value="MYST_HAT"/>
    <property type="match status" value="1"/>
</dbReference>
<dbReference type="InterPro" id="IPR040706">
    <property type="entry name" value="Zf-MYST"/>
</dbReference>
<accession>A0A0N4U716</accession>
<evidence type="ECO:0000256" key="3">
    <source>
        <dbReference type="ARBA" id="ARBA00022679"/>
    </source>
</evidence>
<dbReference type="SUPFAM" id="SSF55729">
    <property type="entry name" value="Acyl-CoA N-acyltransferases (Nat)"/>
    <property type="match status" value="1"/>
</dbReference>
<evidence type="ECO:0000313" key="10">
    <source>
        <dbReference type="Proteomes" id="UP000038040"/>
    </source>
</evidence>
<dbReference type="InterPro" id="IPR036388">
    <property type="entry name" value="WH-like_DNA-bd_sf"/>
</dbReference>
<feature type="active site" description="Proton donor/acceptor" evidence="5">
    <location>
        <position position="291"/>
    </location>
</feature>